<sequence>MSATDYAGGPALFLDRDGVVVEESHYLGRAEDVVMIPGVAEAIAEVNRLHIAVVLVTNQAGIARGYYDWSGFAAVQTEISRHLAASGARLDAVFACAYHGEGHEPYRISGHAWRKPGAGMLVAAADMLGIDLRASCLIGDTVTDLQAGRRAGLGRVTLVTTGHGALHLKEHGAALATWPEATVRADAAVAIGEWLAGR</sequence>
<comment type="similarity">
    <text evidence="7">Belongs to the gmhB family.</text>
</comment>
<dbReference type="GO" id="GO:0046872">
    <property type="term" value="F:metal ion binding"/>
    <property type="evidence" value="ECO:0007669"/>
    <property type="project" value="UniProtKB-KW"/>
</dbReference>
<dbReference type="PIRSF" id="PIRSF004682">
    <property type="entry name" value="GmhB"/>
    <property type="match status" value="1"/>
</dbReference>
<protein>
    <recommendedName>
        <fullName evidence="6 7">D,D-heptose 1,7-bisphosphate phosphatase</fullName>
        <ecNumber evidence="7">3.1.3.-</ecNumber>
    </recommendedName>
</protein>
<dbReference type="AlphaFoldDB" id="A0A1E5XM95"/>
<keyword evidence="2 7" id="KW-0963">Cytoplasm</keyword>
<accession>A0A1E5XM95</accession>
<comment type="caution">
    <text evidence="11">The sequence shown here is derived from an EMBL/GenBank/DDBJ whole genome shotgun (WGS) entry which is preliminary data.</text>
</comment>
<evidence type="ECO:0000256" key="4">
    <source>
        <dbReference type="ARBA" id="ARBA00022801"/>
    </source>
</evidence>
<keyword evidence="4 7" id="KW-0378">Hydrolase</keyword>
<dbReference type="InterPro" id="IPR004446">
    <property type="entry name" value="Heptose_bisP_phosphatase"/>
</dbReference>
<reference evidence="11 12" key="1">
    <citation type="journal article" date="2015" name="Genome Announc.">
        <title>Genome Assemblies of Three Soil-Associated Devosia species: D. insulae, D. limi, and D. soli.</title>
        <authorList>
            <person name="Hassan Y.I."/>
            <person name="Lepp D."/>
            <person name="Zhou T."/>
        </authorList>
    </citation>
    <scope>NUCLEOTIDE SEQUENCE [LARGE SCALE GENOMIC DNA]</scope>
    <source>
        <strain evidence="11 12">DS-56</strain>
    </source>
</reference>
<dbReference type="InterPro" id="IPR006543">
    <property type="entry name" value="Histidinol-phos"/>
</dbReference>
<evidence type="ECO:0000256" key="9">
    <source>
        <dbReference type="PIRSR" id="PIRSR004682-3"/>
    </source>
</evidence>
<dbReference type="EMBL" id="LAJE02000268">
    <property type="protein sequence ID" value="OEO29698.1"/>
    <property type="molecule type" value="Genomic_DNA"/>
</dbReference>
<dbReference type="NCBIfam" id="TIGR01662">
    <property type="entry name" value="HAD-SF-IIIA"/>
    <property type="match status" value="1"/>
</dbReference>
<dbReference type="Gene3D" id="3.40.50.1000">
    <property type="entry name" value="HAD superfamily/HAD-like"/>
    <property type="match status" value="1"/>
</dbReference>
<evidence type="ECO:0000256" key="6">
    <source>
        <dbReference type="ARBA" id="ARBA00031828"/>
    </source>
</evidence>
<keyword evidence="3 10" id="KW-0479">Metal-binding</keyword>
<evidence type="ECO:0000256" key="1">
    <source>
        <dbReference type="ARBA" id="ARBA00004496"/>
    </source>
</evidence>
<dbReference type="PANTHER" id="PTHR42891">
    <property type="entry name" value="D-GLYCERO-BETA-D-MANNO-HEPTOSE-1,7-BISPHOSPHATE 7-PHOSPHATASE"/>
    <property type="match status" value="1"/>
</dbReference>
<keyword evidence="10" id="KW-0460">Magnesium</keyword>
<evidence type="ECO:0000256" key="7">
    <source>
        <dbReference type="PIRNR" id="PIRNR004682"/>
    </source>
</evidence>
<dbReference type="InterPro" id="IPR006549">
    <property type="entry name" value="HAD-SF_hydro_IIIA"/>
</dbReference>
<dbReference type="InterPro" id="IPR036412">
    <property type="entry name" value="HAD-like_sf"/>
</dbReference>
<evidence type="ECO:0000256" key="10">
    <source>
        <dbReference type="PIRSR" id="PIRSR004682-4"/>
    </source>
</evidence>
<dbReference type="GO" id="GO:0005737">
    <property type="term" value="C:cytoplasm"/>
    <property type="evidence" value="ECO:0007669"/>
    <property type="project" value="UniProtKB-SubCell"/>
</dbReference>
<dbReference type="GO" id="GO:0005975">
    <property type="term" value="P:carbohydrate metabolic process"/>
    <property type="evidence" value="ECO:0007669"/>
    <property type="project" value="InterPro"/>
</dbReference>
<evidence type="ECO:0000313" key="11">
    <source>
        <dbReference type="EMBL" id="OEO29698.1"/>
    </source>
</evidence>
<comment type="subcellular location">
    <subcellularLocation>
        <location evidence="1 7">Cytoplasm</location>
    </subcellularLocation>
</comment>
<gene>
    <name evidence="11" type="ORF">VW23_001890</name>
</gene>
<feature type="binding site" evidence="10">
    <location>
        <position position="96"/>
    </location>
    <ligand>
        <name>Zn(2+)</name>
        <dbReference type="ChEBI" id="CHEBI:29105"/>
    </ligand>
</feature>
<comment type="cofactor">
    <cofactor evidence="10">
        <name>Mg(2+)</name>
        <dbReference type="ChEBI" id="CHEBI:18420"/>
    </cofactor>
</comment>
<dbReference type="SUPFAM" id="SSF56784">
    <property type="entry name" value="HAD-like"/>
    <property type="match status" value="1"/>
</dbReference>
<keyword evidence="5 7" id="KW-0119">Carbohydrate metabolism</keyword>
<dbReference type="Proteomes" id="UP000095463">
    <property type="component" value="Unassembled WGS sequence"/>
</dbReference>
<dbReference type="Pfam" id="PF13242">
    <property type="entry name" value="Hydrolase_like"/>
    <property type="match status" value="1"/>
</dbReference>
<feature type="active site" description="Nucleophile" evidence="8">
    <location>
        <position position="15"/>
    </location>
</feature>
<evidence type="ECO:0000256" key="8">
    <source>
        <dbReference type="PIRSR" id="PIRSR004682-1"/>
    </source>
</evidence>
<feature type="binding site" evidence="10">
    <location>
        <position position="140"/>
    </location>
    <ligand>
        <name>Mg(2+)</name>
        <dbReference type="ChEBI" id="CHEBI:18420"/>
    </ligand>
</feature>
<comment type="cofactor">
    <cofactor evidence="10">
        <name>Zn(2+)</name>
        <dbReference type="ChEBI" id="CHEBI:29105"/>
    </cofactor>
</comment>
<dbReference type="NCBIfam" id="TIGR01656">
    <property type="entry name" value="Histidinol-ppas"/>
    <property type="match status" value="1"/>
</dbReference>
<keyword evidence="12" id="KW-1185">Reference proteome</keyword>
<feature type="site" description="Contributes to substrate recognition" evidence="9">
    <location>
        <position position="114"/>
    </location>
</feature>
<keyword evidence="10" id="KW-0862">Zinc</keyword>
<feature type="binding site" evidence="10">
    <location>
        <position position="17"/>
    </location>
    <ligand>
        <name>Mg(2+)</name>
        <dbReference type="ChEBI" id="CHEBI:18420"/>
    </ligand>
</feature>
<proteinExistence type="inferred from homology"/>
<evidence type="ECO:0000313" key="12">
    <source>
        <dbReference type="Proteomes" id="UP000095463"/>
    </source>
</evidence>
<evidence type="ECO:0000256" key="3">
    <source>
        <dbReference type="ARBA" id="ARBA00022723"/>
    </source>
</evidence>
<feature type="site" description="Stabilizes the phosphoryl group" evidence="9">
    <location>
        <position position="115"/>
    </location>
</feature>
<name>A0A1E5XM95_9HYPH</name>
<dbReference type="InterPro" id="IPR023214">
    <property type="entry name" value="HAD_sf"/>
</dbReference>
<evidence type="ECO:0000256" key="5">
    <source>
        <dbReference type="ARBA" id="ARBA00023277"/>
    </source>
</evidence>
<feature type="binding site" evidence="10">
    <location>
        <position position="15"/>
    </location>
    <ligand>
        <name>Mg(2+)</name>
        <dbReference type="ChEBI" id="CHEBI:18420"/>
    </ligand>
</feature>
<feature type="active site" description="Proton donor" evidence="8">
    <location>
        <position position="17"/>
    </location>
</feature>
<dbReference type="GO" id="GO:0016791">
    <property type="term" value="F:phosphatase activity"/>
    <property type="evidence" value="ECO:0007669"/>
    <property type="project" value="InterPro"/>
</dbReference>
<organism evidence="11 12">
    <name type="scientific">Devosia insulae DS-56</name>
    <dbReference type="NCBI Taxonomy" id="1116389"/>
    <lineage>
        <taxon>Bacteria</taxon>
        <taxon>Pseudomonadati</taxon>
        <taxon>Pseudomonadota</taxon>
        <taxon>Alphaproteobacteria</taxon>
        <taxon>Hyphomicrobiales</taxon>
        <taxon>Devosiaceae</taxon>
        <taxon>Devosia</taxon>
    </lineage>
</organism>
<dbReference type="EC" id="3.1.3.-" evidence="7"/>
<dbReference type="PANTHER" id="PTHR42891:SF1">
    <property type="entry name" value="D-GLYCERO-BETA-D-MANNO-HEPTOSE-1,7-BISPHOSPHATE 7-PHOSPHATASE"/>
    <property type="match status" value="1"/>
</dbReference>
<evidence type="ECO:0000256" key="2">
    <source>
        <dbReference type="ARBA" id="ARBA00022490"/>
    </source>
</evidence>
<feature type="site" description="Stabilizes the phosphoryl group" evidence="9">
    <location>
        <position position="57"/>
    </location>
</feature>